<comment type="caution">
    <text evidence="1">The sequence shown here is derived from an EMBL/GenBank/DDBJ whole genome shotgun (WGS) entry which is preliminary data.</text>
</comment>
<proteinExistence type="predicted"/>
<dbReference type="EMBL" id="MPUH01000415">
    <property type="protein sequence ID" value="OMJ80646.1"/>
    <property type="molecule type" value="Genomic_DNA"/>
</dbReference>
<sequence>MSGKSRRTPSAIPFCGYSALEDDADKLFPSTLAFDPPSIHTFIIQDKNYFKNTSKTTTNANKHSCQKFFHNNMIVSNNEPCSFLSSSTENLVKEMNQLHEIDDYNNSSNAETKEKLSFDLSGVIKKIMKSREIFQVGLDNARKNVKDKLLRIFGKNQKKNVFNAYKSPFYDCLNEVSDRDTERRVDSIRHSGDTVEAPGSSYHIDDMSLVKFDTSVENSEKRVKIANFL</sequence>
<evidence type="ECO:0000313" key="1">
    <source>
        <dbReference type="EMBL" id="OMJ80646.1"/>
    </source>
</evidence>
<name>A0A1R2BV75_9CILI</name>
<protein>
    <submittedName>
        <fullName evidence="1">Uncharacterized protein</fullName>
    </submittedName>
</protein>
<gene>
    <name evidence="1" type="ORF">SteCoe_19082</name>
</gene>
<evidence type="ECO:0000313" key="2">
    <source>
        <dbReference type="Proteomes" id="UP000187209"/>
    </source>
</evidence>
<accession>A0A1R2BV75</accession>
<dbReference type="AlphaFoldDB" id="A0A1R2BV75"/>
<dbReference type="Proteomes" id="UP000187209">
    <property type="component" value="Unassembled WGS sequence"/>
</dbReference>
<reference evidence="1 2" key="1">
    <citation type="submission" date="2016-11" db="EMBL/GenBank/DDBJ databases">
        <title>The macronuclear genome of Stentor coeruleus: a giant cell with tiny introns.</title>
        <authorList>
            <person name="Slabodnick M."/>
            <person name="Ruby J.G."/>
            <person name="Reiff S.B."/>
            <person name="Swart E.C."/>
            <person name="Gosai S."/>
            <person name="Prabakaran S."/>
            <person name="Witkowska E."/>
            <person name="Larue G.E."/>
            <person name="Fisher S."/>
            <person name="Freeman R.M."/>
            <person name="Gunawardena J."/>
            <person name="Chu W."/>
            <person name="Stover N.A."/>
            <person name="Gregory B.D."/>
            <person name="Nowacki M."/>
            <person name="Derisi J."/>
            <person name="Roy S.W."/>
            <person name="Marshall W.F."/>
            <person name="Sood P."/>
        </authorList>
    </citation>
    <scope>NUCLEOTIDE SEQUENCE [LARGE SCALE GENOMIC DNA]</scope>
    <source>
        <strain evidence="1">WM001</strain>
    </source>
</reference>
<organism evidence="1 2">
    <name type="scientific">Stentor coeruleus</name>
    <dbReference type="NCBI Taxonomy" id="5963"/>
    <lineage>
        <taxon>Eukaryota</taxon>
        <taxon>Sar</taxon>
        <taxon>Alveolata</taxon>
        <taxon>Ciliophora</taxon>
        <taxon>Postciliodesmatophora</taxon>
        <taxon>Heterotrichea</taxon>
        <taxon>Heterotrichida</taxon>
        <taxon>Stentoridae</taxon>
        <taxon>Stentor</taxon>
    </lineage>
</organism>
<keyword evidence="2" id="KW-1185">Reference proteome</keyword>